<dbReference type="OrthoDB" id="10049742at2759"/>
<accession>A0A9Q0MY80</accession>
<protein>
    <submittedName>
        <fullName evidence="1">Uncharacterized protein</fullName>
    </submittedName>
</protein>
<name>A0A9Q0MY80_9DIPT</name>
<gene>
    <name evidence="1" type="ORF">Bhyg_12033</name>
</gene>
<evidence type="ECO:0000313" key="2">
    <source>
        <dbReference type="Proteomes" id="UP001151699"/>
    </source>
</evidence>
<organism evidence="1 2">
    <name type="scientific">Pseudolycoriella hygida</name>
    <dbReference type="NCBI Taxonomy" id="35572"/>
    <lineage>
        <taxon>Eukaryota</taxon>
        <taxon>Metazoa</taxon>
        <taxon>Ecdysozoa</taxon>
        <taxon>Arthropoda</taxon>
        <taxon>Hexapoda</taxon>
        <taxon>Insecta</taxon>
        <taxon>Pterygota</taxon>
        <taxon>Neoptera</taxon>
        <taxon>Endopterygota</taxon>
        <taxon>Diptera</taxon>
        <taxon>Nematocera</taxon>
        <taxon>Sciaroidea</taxon>
        <taxon>Sciaridae</taxon>
        <taxon>Pseudolycoriella</taxon>
    </lineage>
</organism>
<dbReference type="AlphaFoldDB" id="A0A9Q0MY80"/>
<proteinExistence type="predicted"/>
<keyword evidence="2" id="KW-1185">Reference proteome</keyword>
<reference evidence="1" key="1">
    <citation type="submission" date="2022-07" db="EMBL/GenBank/DDBJ databases">
        <authorList>
            <person name="Trinca V."/>
            <person name="Uliana J.V.C."/>
            <person name="Torres T.T."/>
            <person name="Ward R.J."/>
            <person name="Monesi N."/>
        </authorList>
    </citation>
    <scope>NUCLEOTIDE SEQUENCE</scope>
    <source>
        <strain evidence="1">HSMRA1968</strain>
        <tissue evidence="1">Whole embryos</tissue>
    </source>
</reference>
<dbReference type="PANTHER" id="PTHR46601:SF2">
    <property type="entry name" value="UBIQUITIN-LIKE PROTEASE FAMILY PROFILE DOMAIN-CONTAINING PROTEIN"/>
    <property type="match status" value="1"/>
</dbReference>
<dbReference type="EMBL" id="WJQU01000003">
    <property type="protein sequence ID" value="KAJ6639290.1"/>
    <property type="molecule type" value="Genomic_DNA"/>
</dbReference>
<dbReference type="Proteomes" id="UP001151699">
    <property type="component" value="Chromosome X"/>
</dbReference>
<comment type="caution">
    <text evidence="1">The sequence shown here is derived from an EMBL/GenBank/DDBJ whole genome shotgun (WGS) entry which is preliminary data.</text>
</comment>
<sequence length="398" mass="45639">MINPITNAERKKRYIEKLKKDGKFEEFKEKNAAEQKKRRERLSAGFKAFPKHVRARTERLIREYNRKKVAEHRQRKRQQLGLEVVPTASNESSVETVKTDDGLYKTKSALAKAVAKVKRALPSTVPKKKQVVLKILKSFGPNGLEDATATIEKKGHEAVSKSDIAMDCRKFKNSVTGVKEYQQIRYLQYKLTDVYALFVKHIKEDNDENTPPVIFSKFCDLRPRFVKLVGETPLNQCLCLYHSNFMMCCAAIKKNIPGFPKYGSELEQLILCKDSNQNCWLRKCRECPIAKNVLEDAMKSSGKRKNKSVSWMKWVKDDTTNRFQKRSQHTSFEKDTEEDSNGEVAVLQVDLAENFLCEAQNEIQSAHWHQSTIIWNFFATGHGKGSVDGIGAAVKNRK</sequence>
<dbReference type="PANTHER" id="PTHR46601">
    <property type="entry name" value="ULP_PROTEASE DOMAIN-CONTAINING PROTEIN"/>
    <property type="match status" value="1"/>
</dbReference>
<evidence type="ECO:0000313" key="1">
    <source>
        <dbReference type="EMBL" id="KAJ6639290.1"/>
    </source>
</evidence>